<organism evidence="1 2">
    <name type="scientific">Cotesia congregata</name>
    <name type="common">Parasitoid wasp</name>
    <name type="synonym">Apanteles congregatus</name>
    <dbReference type="NCBI Taxonomy" id="51543"/>
    <lineage>
        <taxon>Eukaryota</taxon>
        <taxon>Metazoa</taxon>
        <taxon>Ecdysozoa</taxon>
        <taxon>Arthropoda</taxon>
        <taxon>Hexapoda</taxon>
        <taxon>Insecta</taxon>
        <taxon>Pterygota</taxon>
        <taxon>Neoptera</taxon>
        <taxon>Endopterygota</taxon>
        <taxon>Hymenoptera</taxon>
        <taxon>Apocrita</taxon>
        <taxon>Ichneumonoidea</taxon>
        <taxon>Braconidae</taxon>
        <taxon>Microgastrinae</taxon>
        <taxon>Cotesia</taxon>
    </lineage>
</organism>
<name>A0A8J2EM50_COTCN</name>
<evidence type="ECO:0000313" key="2">
    <source>
        <dbReference type="Proteomes" id="UP000786811"/>
    </source>
</evidence>
<dbReference type="OrthoDB" id="9995573at2759"/>
<evidence type="ECO:0000313" key="1">
    <source>
        <dbReference type="EMBL" id="CAG5073511.1"/>
    </source>
</evidence>
<dbReference type="Proteomes" id="UP000786811">
    <property type="component" value="Unassembled WGS sequence"/>
</dbReference>
<sequence length="357" mass="41536">MNVSIFTKSLSEAAADFVSKLYSLPDLSRTNVQELLNAFTIFLQTEPFNMLLNDMIQKCVFLGDSSQSIQVYKGMFIPLRNVLKEIFELPFIFNDSREYLQNLEENDVLIKNVVQSESWKKKKATLGEKLVFPIFMYQDDYETNNPLGSHKEGLYYGDESRNKPRTLKPNQIKTRFIKMSASESRCFLENIGVLIGDWVPRKNLHWRLVILIKEIFDIVSATVIHKGISYYLTNLIGEYLHLLSILFPGSLKPKHHYMLHYATIMERKGPLWNMNCMRPESKNRDSKITSRITLNRTNISKTLAIKSQLILNHRLRNRLVSNKLYESNKSTLKSVPELQEYCSYAKLLSFSHGEKFL</sequence>
<dbReference type="EMBL" id="CAJNRD030001114">
    <property type="protein sequence ID" value="CAG5073511.1"/>
    <property type="molecule type" value="Genomic_DNA"/>
</dbReference>
<keyword evidence="2" id="KW-1185">Reference proteome</keyword>
<reference evidence="1" key="1">
    <citation type="submission" date="2021-04" db="EMBL/GenBank/DDBJ databases">
        <authorList>
            <person name="Chebbi M.A.C M."/>
        </authorList>
    </citation>
    <scope>NUCLEOTIDE SEQUENCE</scope>
</reference>
<comment type="caution">
    <text evidence="1">The sequence shown here is derived from an EMBL/GenBank/DDBJ whole genome shotgun (WGS) entry which is preliminary data.</text>
</comment>
<accession>A0A8J2EM50</accession>
<gene>
    <name evidence="1" type="ORF">HICCMSTLAB_LOCUS454</name>
</gene>
<proteinExistence type="predicted"/>
<protein>
    <submittedName>
        <fullName evidence="1">Uncharacterized protein</fullName>
    </submittedName>
</protein>
<dbReference type="AlphaFoldDB" id="A0A8J2EM50"/>